<accession>A0A3A3G4C8</accession>
<dbReference type="GO" id="GO:0003677">
    <property type="term" value="F:DNA binding"/>
    <property type="evidence" value="ECO:0007669"/>
    <property type="project" value="InterPro"/>
</dbReference>
<dbReference type="Pfam" id="PF01609">
    <property type="entry name" value="DDE_Tnp_1"/>
    <property type="match status" value="1"/>
</dbReference>
<dbReference type="OrthoDB" id="9796012at2"/>
<name>A0A3A3G4C8_9BURK</name>
<dbReference type="GO" id="GO:0006313">
    <property type="term" value="P:DNA transposition"/>
    <property type="evidence" value="ECO:0007669"/>
    <property type="project" value="InterPro"/>
</dbReference>
<proteinExistence type="predicted"/>
<sequence>MTTKRPSRLDYCQYLLVSQINYTITNYADHTPNQMSHDAINRYLREDRLTSRLVWEHARAQLQPSVHGYVIFDDTVLDKNHSHKIELVRLQYSGNAHGLIKGIGLVNCVYVNPETGQYWVIDYRIYDPERDGKNKLDHVQDMLTQIVQHKQLPFHAVLMDTWYATKDLMLFIDSLRKIYYCPLKDNRQVDDSGGQEPYRRVDELAWTNHDWTHGKLIKIKGFPKDYKVKLFRVAVSTHRTDWVVTNDLAQDSDNAVQEVCGMRWKIEQFHRELKQTTGIEKNQCRKARIQRNHIACAMLVWLRLTDIARQTGQTIYRIKHGLLDSYLCQQLKNPSVKMRFA</sequence>
<feature type="domain" description="Transposase IS4-like" evidence="1">
    <location>
        <begin position="71"/>
        <end position="301"/>
    </location>
</feature>
<evidence type="ECO:0000313" key="3">
    <source>
        <dbReference type="Proteomes" id="UP000265955"/>
    </source>
</evidence>
<reference evidence="3" key="1">
    <citation type="submission" date="2018-09" db="EMBL/GenBank/DDBJ databases">
        <authorList>
            <person name="Zhu H."/>
        </authorList>
    </citation>
    <scope>NUCLEOTIDE SEQUENCE [LARGE SCALE GENOMIC DNA]</scope>
    <source>
        <strain evidence="3">K1R23-30</strain>
    </source>
</reference>
<dbReference type="AlphaFoldDB" id="A0A3A3G4C8"/>
<dbReference type="InterPro" id="IPR002559">
    <property type="entry name" value="Transposase_11"/>
</dbReference>
<comment type="caution">
    <text evidence="2">The sequence shown here is derived from an EMBL/GenBank/DDBJ whole genome shotgun (WGS) entry which is preliminary data.</text>
</comment>
<protein>
    <submittedName>
        <fullName evidence="2">Transposase</fullName>
    </submittedName>
</protein>
<dbReference type="EMBL" id="QYUO01000002">
    <property type="protein sequence ID" value="RJF95040.1"/>
    <property type="molecule type" value="Genomic_DNA"/>
</dbReference>
<gene>
    <name evidence="2" type="ORF">D3871_16365</name>
</gene>
<dbReference type="GO" id="GO:0004803">
    <property type="term" value="F:transposase activity"/>
    <property type="evidence" value="ECO:0007669"/>
    <property type="project" value="InterPro"/>
</dbReference>
<dbReference type="Proteomes" id="UP000265955">
    <property type="component" value="Unassembled WGS sequence"/>
</dbReference>
<evidence type="ECO:0000313" key="2">
    <source>
        <dbReference type="EMBL" id="RJF95040.1"/>
    </source>
</evidence>
<dbReference type="SUPFAM" id="SSF53098">
    <property type="entry name" value="Ribonuclease H-like"/>
    <property type="match status" value="1"/>
</dbReference>
<keyword evidence="3" id="KW-1185">Reference proteome</keyword>
<organism evidence="2 3">
    <name type="scientific">Noviherbaspirillum saxi</name>
    <dbReference type="NCBI Taxonomy" id="2320863"/>
    <lineage>
        <taxon>Bacteria</taxon>
        <taxon>Pseudomonadati</taxon>
        <taxon>Pseudomonadota</taxon>
        <taxon>Betaproteobacteria</taxon>
        <taxon>Burkholderiales</taxon>
        <taxon>Oxalobacteraceae</taxon>
        <taxon>Noviherbaspirillum</taxon>
    </lineage>
</organism>
<dbReference type="RefSeq" id="WP_119770190.1">
    <property type="nucleotide sequence ID" value="NZ_QYUO01000002.1"/>
</dbReference>
<dbReference type="InterPro" id="IPR012337">
    <property type="entry name" value="RNaseH-like_sf"/>
</dbReference>
<evidence type="ECO:0000259" key="1">
    <source>
        <dbReference type="Pfam" id="PF01609"/>
    </source>
</evidence>